<keyword evidence="7" id="KW-0325">Glycoprotein</keyword>
<comment type="subcellular location">
    <subcellularLocation>
        <location evidence="1">Membrane</location>
        <topology evidence="1">Multi-pass membrane protein</topology>
    </subcellularLocation>
</comment>
<evidence type="ECO:0000256" key="4">
    <source>
        <dbReference type="ARBA" id="ARBA00023040"/>
    </source>
</evidence>
<feature type="transmembrane region" description="Helical" evidence="10">
    <location>
        <begin position="241"/>
        <end position="270"/>
    </location>
</feature>
<feature type="domain" description="G-protein coupled receptors family 1 profile" evidence="11">
    <location>
        <begin position="72"/>
        <end position="268"/>
    </location>
</feature>
<evidence type="ECO:0000313" key="13">
    <source>
        <dbReference type="Proteomes" id="UP001497482"/>
    </source>
</evidence>
<dbReference type="AlphaFoldDB" id="A0AAV2L1K5"/>
<keyword evidence="4" id="KW-0297">G-protein coupled receptor</keyword>
<feature type="compositionally biased region" description="Pro residues" evidence="9">
    <location>
        <begin position="325"/>
        <end position="338"/>
    </location>
</feature>
<feature type="region of interest" description="Disordered" evidence="9">
    <location>
        <begin position="315"/>
        <end position="338"/>
    </location>
</feature>
<evidence type="ECO:0000256" key="8">
    <source>
        <dbReference type="ARBA" id="ARBA00023224"/>
    </source>
</evidence>
<evidence type="ECO:0000256" key="1">
    <source>
        <dbReference type="ARBA" id="ARBA00004141"/>
    </source>
</evidence>
<dbReference type="GO" id="GO:0005886">
    <property type="term" value="C:plasma membrane"/>
    <property type="evidence" value="ECO:0007669"/>
    <property type="project" value="TreeGrafter"/>
</dbReference>
<evidence type="ECO:0000256" key="5">
    <source>
        <dbReference type="ARBA" id="ARBA00023136"/>
    </source>
</evidence>
<keyword evidence="13" id="KW-1185">Reference proteome</keyword>
<evidence type="ECO:0000256" key="6">
    <source>
        <dbReference type="ARBA" id="ARBA00023170"/>
    </source>
</evidence>
<keyword evidence="2 10" id="KW-0812">Transmembrane</keyword>
<evidence type="ECO:0000256" key="7">
    <source>
        <dbReference type="ARBA" id="ARBA00023180"/>
    </source>
</evidence>
<keyword evidence="8" id="KW-0807">Transducer</keyword>
<evidence type="ECO:0000256" key="10">
    <source>
        <dbReference type="SAM" id="Phobius"/>
    </source>
</evidence>
<keyword evidence="3 10" id="KW-1133">Transmembrane helix</keyword>
<feature type="transmembrane region" description="Helical" evidence="10">
    <location>
        <begin position="169"/>
        <end position="190"/>
    </location>
</feature>
<sequence length="338" mass="37179">MGNTSTSSTSPSSSSSTISSLNSSQAFGGVSLFDLPWPFVSVSHIMHRCSRDPSATGLIALKTVVLVTALLANSALLWLLYKSRRSLTPSLLLAMQICIVDMLSCLSLCYDLCLSLTTTSETGHQALDSLRSLKIFACPLFLTLMCVERLVAAVFPVTYLRLGKCSYRLAVSVAAWLSVALMSVLAYFFESLQFDLFMAAMIVVFFLVMLWCLAGIAWVLCRDRPGEGVRSNSRSVKSRMLWNIVTVLVPSVMAYAPLLVLVGYLALIVSKGTELLSTEQCGVIYSLLACPNLGLYIGPLFYRARIQQESCCRRREHRSSETQPKPWPKDPQSPDPES</sequence>
<evidence type="ECO:0000256" key="3">
    <source>
        <dbReference type="ARBA" id="ARBA00022989"/>
    </source>
</evidence>
<feature type="transmembrane region" description="Helical" evidence="10">
    <location>
        <begin position="196"/>
        <end position="220"/>
    </location>
</feature>
<name>A0AAV2L1K5_KNICA</name>
<gene>
    <name evidence="12" type="ORF">KC01_LOCUS23713</name>
</gene>
<dbReference type="Gene3D" id="1.20.1070.10">
    <property type="entry name" value="Rhodopsin 7-helix transmembrane proteins"/>
    <property type="match status" value="1"/>
</dbReference>
<feature type="transmembrane region" description="Helical" evidence="10">
    <location>
        <begin position="282"/>
        <end position="304"/>
    </location>
</feature>
<dbReference type="PANTHER" id="PTHR24232">
    <property type="entry name" value="G-PROTEIN COUPLED RECEPTOR"/>
    <property type="match status" value="1"/>
</dbReference>
<dbReference type="PROSITE" id="PS50262">
    <property type="entry name" value="G_PROTEIN_RECEP_F1_2"/>
    <property type="match status" value="1"/>
</dbReference>
<dbReference type="SUPFAM" id="SSF81321">
    <property type="entry name" value="Family A G protein-coupled receptor-like"/>
    <property type="match status" value="1"/>
</dbReference>
<dbReference type="PANTHER" id="PTHR24232:SF85">
    <property type="entry name" value="G-PROTEIN COUPLED RECEPTOR 4"/>
    <property type="match status" value="1"/>
</dbReference>
<dbReference type="GO" id="GO:0035025">
    <property type="term" value="P:positive regulation of Rho protein signal transduction"/>
    <property type="evidence" value="ECO:0007669"/>
    <property type="project" value="TreeGrafter"/>
</dbReference>
<keyword evidence="5 10" id="KW-0472">Membrane</keyword>
<evidence type="ECO:0000256" key="2">
    <source>
        <dbReference type="ARBA" id="ARBA00022692"/>
    </source>
</evidence>
<proteinExistence type="predicted"/>
<dbReference type="GO" id="GO:0007200">
    <property type="term" value="P:phospholipase C-activating G protein-coupled receptor signaling pathway"/>
    <property type="evidence" value="ECO:0007669"/>
    <property type="project" value="TreeGrafter"/>
</dbReference>
<evidence type="ECO:0000313" key="12">
    <source>
        <dbReference type="EMBL" id="CAL1594783.1"/>
    </source>
</evidence>
<dbReference type="InterPro" id="IPR017452">
    <property type="entry name" value="GPCR_Rhodpsn_7TM"/>
</dbReference>
<feature type="transmembrane region" description="Helical" evidence="10">
    <location>
        <begin position="133"/>
        <end position="157"/>
    </location>
</feature>
<dbReference type="EMBL" id="OZ035842">
    <property type="protein sequence ID" value="CAL1594783.1"/>
    <property type="molecule type" value="Genomic_DNA"/>
</dbReference>
<organism evidence="12 13">
    <name type="scientific">Knipowitschia caucasica</name>
    <name type="common">Caucasian dwarf goby</name>
    <name type="synonym">Pomatoschistus caucasicus</name>
    <dbReference type="NCBI Taxonomy" id="637954"/>
    <lineage>
        <taxon>Eukaryota</taxon>
        <taxon>Metazoa</taxon>
        <taxon>Chordata</taxon>
        <taxon>Craniata</taxon>
        <taxon>Vertebrata</taxon>
        <taxon>Euteleostomi</taxon>
        <taxon>Actinopterygii</taxon>
        <taxon>Neopterygii</taxon>
        <taxon>Teleostei</taxon>
        <taxon>Neoteleostei</taxon>
        <taxon>Acanthomorphata</taxon>
        <taxon>Gobiaria</taxon>
        <taxon>Gobiiformes</taxon>
        <taxon>Gobioidei</taxon>
        <taxon>Gobiidae</taxon>
        <taxon>Gobiinae</taxon>
        <taxon>Knipowitschia</taxon>
    </lineage>
</organism>
<reference evidence="12 13" key="1">
    <citation type="submission" date="2024-04" db="EMBL/GenBank/DDBJ databases">
        <authorList>
            <person name="Waldvogel A.-M."/>
            <person name="Schoenle A."/>
        </authorList>
    </citation>
    <scope>NUCLEOTIDE SEQUENCE [LARGE SCALE GENOMIC DNA]</scope>
</reference>
<dbReference type="Proteomes" id="UP001497482">
    <property type="component" value="Chromosome 20"/>
</dbReference>
<keyword evidence="6" id="KW-0675">Receptor</keyword>
<dbReference type="GO" id="GO:0004930">
    <property type="term" value="F:G protein-coupled receptor activity"/>
    <property type="evidence" value="ECO:0007669"/>
    <property type="project" value="UniProtKB-KW"/>
</dbReference>
<evidence type="ECO:0000259" key="11">
    <source>
        <dbReference type="PROSITE" id="PS50262"/>
    </source>
</evidence>
<feature type="transmembrane region" description="Helical" evidence="10">
    <location>
        <begin position="59"/>
        <end position="81"/>
    </location>
</feature>
<accession>A0AAV2L1K5</accession>
<evidence type="ECO:0000256" key="9">
    <source>
        <dbReference type="SAM" id="MobiDB-lite"/>
    </source>
</evidence>
<protein>
    <recommendedName>
        <fullName evidence="11">G-protein coupled receptors family 1 profile domain-containing protein</fullName>
    </recommendedName>
</protein>
<dbReference type="CDD" id="cd00637">
    <property type="entry name" value="7tm_classA_rhodopsin-like"/>
    <property type="match status" value="1"/>
</dbReference>